<feature type="compositionally biased region" description="Basic and acidic residues" evidence="1">
    <location>
        <begin position="383"/>
        <end position="406"/>
    </location>
</feature>
<dbReference type="Proteomes" id="UP000694866">
    <property type="component" value="Unplaced"/>
</dbReference>
<feature type="region of interest" description="Disordered" evidence="1">
    <location>
        <begin position="222"/>
        <end position="250"/>
    </location>
</feature>
<dbReference type="InterPro" id="IPR003959">
    <property type="entry name" value="ATPase_AAA_core"/>
</dbReference>
<dbReference type="RefSeq" id="XP_011310321.1">
    <property type="nucleotide sequence ID" value="XM_011312019.1"/>
</dbReference>
<feature type="compositionally biased region" description="Basic and acidic residues" evidence="1">
    <location>
        <begin position="356"/>
        <end position="369"/>
    </location>
</feature>
<protein>
    <submittedName>
        <fullName evidence="4">ATPase family AAA domain-containing protein 5</fullName>
    </submittedName>
</protein>
<proteinExistence type="predicted"/>
<dbReference type="GeneID" id="105270826"/>
<reference evidence="4" key="1">
    <citation type="submission" date="2025-08" db="UniProtKB">
        <authorList>
            <consortium name="RefSeq"/>
        </authorList>
    </citation>
    <scope>IDENTIFICATION</scope>
    <source>
        <strain evidence="4">USDA-PBARC FA_bdor</strain>
        <tissue evidence="4">Whole organism</tissue>
    </source>
</reference>
<evidence type="ECO:0000256" key="1">
    <source>
        <dbReference type="SAM" id="MobiDB-lite"/>
    </source>
</evidence>
<dbReference type="Gene3D" id="3.40.50.300">
    <property type="entry name" value="P-loop containing nucleotide triphosphate hydrolases"/>
    <property type="match status" value="1"/>
</dbReference>
<dbReference type="KEGG" id="fas:105270826"/>
<dbReference type="InterPro" id="IPR003593">
    <property type="entry name" value="AAA+_ATPase"/>
</dbReference>
<dbReference type="SUPFAM" id="SSF52540">
    <property type="entry name" value="P-loop containing nucleoside triphosphate hydrolases"/>
    <property type="match status" value="1"/>
</dbReference>
<dbReference type="AlphaFoldDB" id="A0A9R1U7U6"/>
<feature type="region of interest" description="Disordered" evidence="1">
    <location>
        <begin position="312"/>
        <end position="460"/>
    </location>
</feature>
<feature type="compositionally biased region" description="Basic and acidic residues" evidence="1">
    <location>
        <begin position="126"/>
        <end position="135"/>
    </location>
</feature>
<dbReference type="GO" id="GO:0003677">
    <property type="term" value="F:DNA binding"/>
    <property type="evidence" value="ECO:0007669"/>
    <property type="project" value="TreeGrafter"/>
</dbReference>
<feature type="compositionally biased region" description="Basic and acidic residues" evidence="1">
    <location>
        <begin position="1"/>
        <end position="19"/>
    </location>
</feature>
<dbReference type="GO" id="GO:0005634">
    <property type="term" value="C:nucleus"/>
    <property type="evidence" value="ECO:0007669"/>
    <property type="project" value="TreeGrafter"/>
</dbReference>
<gene>
    <name evidence="4" type="primary">elg1</name>
</gene>
<feature type="compositionally biased region" description="Basic residues" evidence="1">
    <location>
        <begin position="630"/>
        <end position="639"/>
    </location>
</feature>
<feature type="compositionally biased region" description="Polar residues" evidence="1">
    <location>
        <begin position="23"/>
        <end position="33"/>
    </location>
</feature>
<organism evidence="3 4">
    <name type="scientific">Fopius arisanus</name>
    <dbReference type="NCBI Taxonomy" id="64838"/>
    <lineage>
        <taxon>Eukaryota</taxon>
        <taxon>Metazoa</taxon>
        <taxon>Ecdysozoa</taxon>
        <taxon>Arthropoda</taxon>
        <taxon>Hexapoda</taxon>
        <taxon>Insecta</taxon>
        <taxon>Pterygota</taxon>
        <taxon>Neoptera</taxon>
        <taxon>Endopterygota</taxon>
        <taxon>Hymenoptera</taxon>
        <taxon>Apocrita</taxon>
        <taxon>Ichneumonoidea</taxon>
        <taxon>Braconidae</taxon>
        <taxon>Opiinae</taxon>
        <taxon>Fopius</taxon>
    </lineage>
</organism>
<dbReference type="PANTHER" id="PTHR23389">
    <property type="entry name" value="CHROMOSOME TRANSMISSION FIDELITY FACTOR 18"/>
    <property type="match status" value="1"/>
</dbReference>
<dbReference type="SMART" id="SM00382">
    <property type="entry name" value="AAA"/>
    <property type="match status" value="1"/>
</dbReference>
<evidence type="ECO:0000313" key="4">
    <source>
        <dbReference type="RefSeq" id="XP_011310321.1"/>
    </source>
</evidence>
<dbReference type="PANTHER" id="PTHR23389:SF21">
    <property type="entry name" value="ATPASE FAMILY AAA DOMAIN-CONTAINING PROTEIN 5"/>
    <property type="match status" value="1"/>
</dbReference>
<dbReference type="CTD" id="39770"/>
<dbReference type="Pfam" id="PF00004">
    <property type="entry name" value="AAA"/>
    <property type="match status" value="1"/>
</dbReference>
<dbReference type="InterPro" id="IPR027417">
    <property type="entry name" value="P-loop_NTPase"/>
</dbReference>
<feature type="region of interest" description="Disordered" evidence="1">
    <location>
        <begin position="1"/>
        <end position="33"/>
    </location>
</feature>
<feature type="region of interest" description="Disordered" evidence="1">
    <location>
        <begin position="623"/>
        <end position="645"/>
    </location>
</feature>
<dbReference type="OrthoDB" id="9996895at2759"/>
<accession>A0A9R1U7U6</accession>
<feature type="region of interest" description="Disordered" evidence="1">
    <location>
        <begin position="110"/>
        <end position="207"/>
    </location>
</feature>
<name>A0A9R1U7U6_9HYME</name>
<evidence type="ECO:0000313" key="3">
    <source>
        <dbReference type="Proteomes" id="UP000694866"/>
    </source>
</evidence>
<sequence length="1115" mass="125958">MKDLTHYFMDMDKSPETPKIRQNGVTNSATNTEGVTLRKRGRVKIKISQRNDEERICDIIESKHDLVDKTPSPFNVVKEKIEISPGGTPKRSGMLESQPADLEIVVSDSECEESIFSPPRNSLKNSRNEKDEEPQKVVSSNAFQVLMTRSKPIQYLPQKPLSPEQEATEAKKNQDIKNRMKQNKEKLTALADKKGHSKRKLAEAEEAERIEKRLENRAKVFKRLKREEEPPGNQNQRHSGGLHNYFSKMSPEDRKKEKLLALSTVVVKAEVHGSKLLEETSKVVIKPKVLTKAAKNKTRKVLAAIDDIQVLRPESPSPPTAITISPEPPVLQPMNQSKPTKKPKWSLRINLSGGEDLSKDEDNEREAKSIPEGLPKLRKKKPKENLKKNSKVKPEIEVPPTAHDDSEINPEPETPTTILETPPDSLDDSILIFDPPKSLKKLETLPRSDSDPLPEKNSEMSELIRMHSQPSTDNYIAEIKVQKLAPLFIKRQKPDPEVVAARKSFLYSRSPENPKKKLKKYPVLGPSILPFPSISHVTQHSSTNVLEDPTISLKIPSRVPWIPTSIFNPLDFKSLNNSSILKPSRNPKKDLKHQKLDPEDILTEIESRCADVRELWSIVSPITQPTKESPKRRGRKRKSLEKNPPLLEAEKDLESVVWTQKYRPLAARQIVGNEEAAMKLKSWLEAWRSTGRDDYSSGEEFYSSDNSFQNNLETNQVAVLLGPYGAGKTASVYAVAEELGYTVLELNASSRRPGKKILKDFEEATKSHRIKKTDPGSQIKLKSEKIPQNSLILVEDVDLVFDEDEGFVSATCQLATNTKRPIVMTCRGVCAHLNRLAAQQMRIYYQGMSGDRAGALLEVITLAETGTRLPHSCVEKLLAKGDLRRAVLQLQYLVLSGVPQATEIPCRFGETLWGDVKNHLYKPAVKSERKMGKRKEKSEETSGDSNIDILQELSSDLETISLFSTFVEIDDPVLTVSEVKFEPSLSLLENEDLYSSNYSQMMEISQWLRDRVVDKRSGKEERMSSNQFLLMKKELNFGVNLALSQVTSNNLDSDSIRTDYLPTVRNICRAEELKINNNSKRGNRFFHYLQNLRLPSASTKSNVLAAACKILWDDQ</sequence>
<feature type="compositionally biased region" description="Low complexity" evidence="1">
    <location>
        <begin position="409"/>
        <end position="423"/>
    </location>
</feature>
<dbReference type="GO" id="GO:0016887">
    <property type="term" value="F:ATP hydrolysis activity"/>
    <property type="evidence" value="ECO:0007669"/>
    <property type="project" value="InterPro"/>
</dbReference>
<keyword evidence="3" id="KW-1185">Reference proteome</keyword>
<dbReference type="GO" id="GO:0061860">
    <property type="term" value="F:DNA clamp unloader activity"/>
    <property type="evidence" value="ECO:0007669"/>
    <property type="project" value="TreeGrafter"/>
</dbReference>
<feature type="compositionally biased region" description="Basic and acidic residues" evidence="1">
    <location>
        <begin position="440"/>
        <end position="460"/>
    </location>
</feature>
<dbReference type="GO" id="GO:0005524">
    <property type="term" value="F:ATP binding"/>
    <property type="evidence" value="ECO:0007669"/>
    <property type="project" value="InterPro"/>
</dbReference>
<evidence type="ECO:0000259" key="2">
    <source>
        <dbReference type="SMART" id="SM00382"/>
    </source>
</evidence>
<feature type="compositionally biased region" description="Basic and acidic residues" evidence="1">
    <location>
        <begin position="168"/>
        <end position="207"/>
    </location>
</feature>
<feature type="domain" description="AAA+ ATPase" evidence="2">
    <location>
        <begin position="714"/>
        <end position="849"/>
    </location>
</feature>